<dbReference type="PROSITE" id="PS50142">
    <property type="entry name" value="RNASE_3_2"/>
    <property type="match status" value="1"/>
</dbReference>
<evidence type="ECO:0000256" key="14">
    <source>
        <dbReference type="ARBA" id="ARBA00022884"/>
    </source>
</evidence>
<dbReference type="Gene3D" id="1.10.1520.10">
    <property type="entry name" value="Ribonuclease III domain"/>
    <property type="match status" value="1"/>
</dbReference>
<reference evidence="18" key="1">
    <citation type="journal article" date="2014" name="Int. J. Syst. Evol. Microbiol.">
        <title>Complete genome sequence of Corynebacterium casei LMG S-19264T (=DSM 44701T), isolated from a smear-ripened cheese.</title>
        <authorList>
            <consortium name="US DOE Joint Genome Institute (JGI-PGF)"/>
            <person name="Walter F."/>
            <person name="Albersmeier A."/>
            <person name="Kalinowski J."/>
            <person name="Ruckert C."/>
        </authorList>
    </citation>
    <scope>NUCLEOTIDE SEQUENCE</scope>
    <source>
        <strain evidence="18">CGMCC 1.14988</strain>
    </source>
</reference>
<evidence type="ECO:0000256" key="13">
    <source>
        <dbReference type="ARBA" id="ARBA00022842"/>
    </source>
</evidence>
<dbReference type="PANTHER" id="PTHR11207:SF0">
    <property type="entry name" value="RIBONUCLEASE 3"/>
    <property type="match status" value="1"/>
</dbReference>
<dbReference type="NCBIfam" id="TIGR02191">
    <property type="entry name" value="RNaseIII"/>
    <property type="match status" value="1"/>
</dbReference>
<evidence type="ECO:0000313" key="19">
    <source>
        <dbReference type="Proteomes" id="UP000650511"/>
    </source>
</evidence>
<organism evidence="18 19">
    <name type="scientific">Egicoccus halophilus</name>
    <dbReference type="NCBI Taxonomy" id="1670830"/>
    <lineage>
        <taxon>Bacteria</taxon>
        <taxon>Bacillati</taxon>
        <taxon>Actinomycetota</taxon>
        <taxon>Nitriliruptoria</taxon>
        <taxon>Egicoccales</taxon>
        <taxon>Egicoccaceae</taxon>
        <taxon>Egicoccus</taxon>
    </lineage>
</organism>
<dbReference type="InterPro" id="IPR011907">
    <property type="entry name" value="RNase_III"/>
</dbReference>
<dbReference type="SUPFAM" id="SSF54768">
    <property type="entry name" value="dsRNA-binding domain-like"/>
    <property type="match status" value="1"/>
</dbReference>
<evidence type="ECO:0000256" key="3">
    <source>
        <dbReference type="ARBA" id="ARBA00010183"/>
    </source>
</evidence>
<dbReference type="GO" id="GO:0003725">
    <property type="term" value="F:double-stranded RNA binding"/>
    <property type="evidence" value="ECO:0007669"/>
    <property type="project" value="TreeGrafter"/>
</dbReference>
<evidence type="ECO:0000259" key="16">
    <source>
        <dbReference type="PROSITE" id="PS50137"/>
    </source>
</evidence>
<dbReference type="FunFam" id="3.30.160.20:FF:000003">
    <property type="entry name" value="Ribonuclease 3"/>
    <property type="match status" value="1"/>
</dbReference>
<dbReference type="CDD" id="cd10845">
    <property type="entry name" value="DSRM_RNAse_III_family"/>
    <property type="match status" value="1"/>
</dbReference>
<keyword evidence="19" id="KW-1185">Reference proteome</keyword>
<evidence type="ECO:0000256" key="15">
    <source>
        <dbReference type="HAMAP-Rule" id="MF_00104"/>
    </source>
</evidence>
<dbReference type="RefSeq" id="WP_205745276.1">
    <property type="nucleotide sequence ID" value="NZ_BMHA01000006.1"/>
</dbReference>
<evidence type="ECO:0000256" key="5">
    <source>
        <dbReference type="ARBA" id="ARBA00022490"/>
    </source>
</evidence>
<dbReference type="GO" id="GO:0019843">
    <property type="term" value="F:rRNA binding"/>
    <property type="evidence" value="ECO:0007669"/>
    <property type="project" value="UniProtKB-KW"/>
</dbReference>
<sequence>MRAPGVAMSSPAGFPPAAELAALLDVHFDDPALLEQALVHRSWAFENGGARTNERLEFLGDAVLALVVTDEIYSAHPDEQEGRLAKVRSAAVKTGSLAGIARQLGLGRFVRLGRGEAGSGGADKDSILADTLEAVIGATYLDGGFATAYDLVQRLFSTRLAELARRDAALDYKTALQELSAARFDMLPRYEVADSGPDHEKTFEATVLVDGDVVGRGSGRSKKQAEQTAAREAYRSLVERVDTDGRDRVG</sequence>
<proteinExistence type="inferred from homology"/>
<feature type="binding site" evidence="15">
    <location>
        <position position="130"/>
    </location>
    <ligand>
        <name>Mg(2+)</name>
        <dbReference type="ChEBI" id="CHEBI:18420"/>
    </ligand>
</feature>
<evidence type="ECO:0000256" key="4">
    <source>
        <dbReference type="ARBA" id="ARBA00011738"/>
    </source>
</evidence>
<keyword evidence="15" id="KW-0699">rRNA-binding</keyword>
<comment type="function">
    <text evidence="15">Digests double-stranded RNA. Involved in the processing of primary rRNA transcript to yield the immediate precursors to the large and small rRNAs (23S and 16S). Processes some mRNAs, and tRNAs when they are encoded in the rRNA operon. Processes pre-crRNA and tracrRNA of type II CRISPR loci if present in the organism.</text>
</comment>
<feature type="active site" evidence="15">
    <location>
        <position position="133"/>
    </location>
</feature>
<keyword evidence="6 15" id="KW-0698">rRNA processing</keyword>
<dbReference type="Gene3D" id="3.30.160.20">
    <property type="match status" value="1"/>
</dbReference>
<dbReference type="GO" id="GO:0046872">
    <property type="term" value="F:metal ion binding"/>
    <property type="evidence" value="ECO:0007669"/>
    <property type="project" value="UniProtKB-KW"/>
</dbReference>
<accession>A0A8J3ADX7</accession>
<comment type="catalytic activity">
    <reaction evidence="1 15">
        <text>Endonucleolytic cleavage to 5'-phosphomonoester.</text>
        <dbReference type="EC" id="3.1.26.3"/>
    </reaction>
</comment>
<keyword evidence="9 15" id="KW-0540">Nuclease</keyword>
<dbReference type="Pfam" id="PF14622">
    <property type="entry name" value="Ribonucleas_3_3"/>
    <property type="match status" value="1"/>
</dbReference>
<dbReference type="InterPro" id="IPR014720">
    <property type="entry name" value="dsRBD_dom"/>
</dbReference>
<comment type="similarity">
    <text evidence="3">Belongs to the ribonuclease III family.</text>
</comment>
<evidence type="ECO:0000256" key="11">
    <source>
        <dbReference type="ARBA" id="ARBA00022759"/>
    </source>
</evidence>
<dbReference type="GO" id="GO:0042802">
    <property type="term" value="F:identical protein binding"/>
    <property type="evidence" value="ECO:0007669"/>
    <property type="project" value="UniProtKB-ARBA"/>
</dbReference>
<dbReference type="SUPFAM" id="SSF69065">
    <property type="entry name" value="RNase III domain-like"/>
    <property type="match status" value="1"/>
</dbReference>
<keyword evidence="10 15" id="KW-0479">Metal-binding</keyword>
<feature type="binding site" evidence="15">
    <location>
        <position position="133"/>
    </location>
    <ligand>
        <name>Mg(2+)</name>
        <dbReference type="ChEBI" id="CHEBI:18420"/>
    </ligand>
</feature>
<dbReference type="PANTHER" id="PTHR11207">
    <property type="entry name" value="RIBONUCLEASE III"/>
    <property type="match status" value="1"/>
</dbReference>
<keyword evidence="8 15" id="KW-0819">tRNA processing</keyword>
<evidence type="ECO:0000256" key="7">
    <source>
        <dbReference type="ARBA" id="ARBA00022664"/>
    </source>
</evidence>
<keyword evidence="5 15" id="KW-0963">Cytoplasm</keyword>
<dbReference type="GO" id="GO:0006397">
    <property type="term" value="P:mRNA processing"/>
    <property type="evidence" value="ECO:0007669"/>
    <property type="project" value="UniProtKB-UniRule"/>
</dbReference>
<feature type="binding site" evidence="15">
    <location>
        <position position="57"/>
    </location>
    <ligand>
        <name>Mg(2+)</name>
        <dbReference type="ChEBI" id="CHEBI:18420"/>
    </ligand>
</feature>
<dbReference type="EC" id="3.1.26.3" evidence="15"/>
<dbReference type="InterPro" id="IPR036389">
    <property type="entry name" value="RNase_III_sf"/>
</dbReference>
<dbReference type="PROSITE" id="PS50137">
    <property type="entry name" value="DS_RBD"/>
    <property type="match status" value="1"/>
</dbReference>
<evidence type="ECO:0000256" key="8">
    <source>
        <dbReference type="ARBA" id="ARBA00022694"/>
    </source>
</evidence>
<keyword evidence="13 15" id="KW-0460">Magnesium</keyword>
<name>A0A8J3ADX7_9ACTN</name>
<dbReference type="Pfam" id="PF00035">
    <property type="entry name" value="dsrm"/>
    <property type="match status" value="1"/>
</dbReference>
<evidence type="ECO:0000256" key="10">
    <source>
        <dbReference type="ARBA" id="ARBA00022723"/>
    </source>
</evidence>
<evidence type="ECO:0000259" key="17">
    <source>
        <dbReference type="PROSITE" id="PS50142"/>
    </source>
</evidence>
<dbReference type="AlphaFoldDB" id="A0A8J3ADX7"/>
<evidence type="ECO:0000313" key="18">
    <source>
        <dbReference type="EMBL" id="GGI06456.1"/>
    </source>
</evidence>
<comment type="caution">
    <text evidence="18">The sequence shown here is derived from an EMBL/GenBank/DDBJ whole genome shotgun (WGS) entry which is preliminary data.</text>
</comment>
<keyword evidence="14 15" id="KW-0694">RNA-binding</keyword>
<comment type="subcellular location">
    <subcellularLocation>
        <location evidence="2 15">Cytoplasm</location>
    </subcellularLocation>
</comment>
<evidence type="ECO:0000256" key="2">
    <source>
        <dbReference type="ARBA" id="ARBA00004496"/>
    </source>
</evidence>
<protein>
    <recommendedName>
        <fullName evidence="15">Ribonuclease 3</fullName>
        <ecNumber evidence="15">3.1.26.3</ecNumber>
    </recommendedName>
    <alternativeName>
        <fullName evidence="15">Ribonuclease III</fullName>
        <shortName evidence="15">RNase III</shortName>
    </alternativeName>
</protein>
<comment type="cofactor">
    <cofactor evidence="15">
        <name>Mg(2+)</name>
        <dbReference type="ChEBI" id="CHEBI:18420"/>
    </cofactor>
</comment>
<evidence type="ECO:0000256" key="6">
    <source>
        <dbReference type="ARBA" id="ARBA00022552"/>
    </source>
</evidence>
<dbReference type="FunFam" id="1.10.1520.10:FF:000001">
    <property type="entry name" value="Ribonuclease 3"/>
    <property type="match status" value="1"/>
</dbReference>
<dbReference type="GO" id="GO:0008033">
    <property type="term" value="P:tRNA processing"/>
    <property type="evidence" value="ECO:0007669"/>
    <property type="project" value="UniProtKB-KW"/>
</dbReference>
<dbReference type="GO" id="GO:0006364">
    <property type="term" value="P:rRNA processing"/>
    <property type="evidence" value="ECO:0007669"/>
    <property type="project" value="UniProtKB-UniRule"/>
</dbReference>
<feature type="domain" description="DRBM" evidence="16">
    <location>
        <begin position="171"/>
        <end position="239"/>
    </location>
</feature>
<keyword evidence="7 15" id="KW-0507">mRNA processing</keyword>
<dbReference type="PROSITE" id="PS00517">
    <property type="entry name" value="RNASE_3_1"/>
    <property type="match status" value="1"/>
</dbReference>
<gene>
    <name evidence="15 18" type="primary">rnc</name>
    <name evidence="18" type="ORF">GCM10011354_19180</name>
</gene>
<dbReference type="EMBL" id="BMHA01000006">
    <property type="protein sequence ID" value="GGI06456.1"/>
    <property type="molecule type" value="Genomic_DNA"/>
</dbReference>
<dbReference type="Proteomes" id="UP000650511">
    <property type="component" value="Unassembled WGS sequence"/>
</dbReference>
<evidence type="ECO:0000256" key="12">
    <source>
        <dbReference type="ARBA" id="ARBA00022801"/>
    </source>
</evidence>
<comment type="subunit">
    <text evidence="4 15">Homodimer.</text>
</comment>
<dbReference type="InterPro" id="IPR000999">
    <property type="entry name" value="RNase_III_dom"/>
</dbReference>
<dbReference type="SMART" id="SM00358">
    <property type="entry name" value="DSRM"/>
    <property type="match status" value="1"/>
</dbReference>
<dbReference type="SMART" id="SM00535">
    <property type="entry name" value="RIBOc"/>
    <property type="match status" value="1"/>
</dbReference>
<dbReference type="GO" id="GO:0005737">
    <property type="term" value="C:cytoplasm"/>
    <property type="evidence" value="ECO:0007669"/>
    <property type="project" value="UniProtKB-SubCell"/>
</dbReference>
<dbReference type="GO" id="GO:0010468">
    <property type="term" value="P:regulation of gene expression"/>
    <property type="evidence" value="ECO:0007669"/>
    <property type="project" value="TreeGrafter"/>
</dbReference>
<feature type="domain" description="RNase III" evidence="17">
    <location>
        <begin position="17"/>
        <end position="144"/>
    </location>
</feature>
<feature type="active site" evidence="15">
    <location>
        <position position="61"/>
    </location>
</feature>
<evidence type="ECO:0000256" key="1">
    <source>
        <dbReference type="ARBA" id="ARBA00000109"/>
    </source>
</evidence>
<keyword evidence="12 15" id="KW-0378">Hydrolase</keyword>
<reference evidence="18" key="2">
    <citation type="submission" date="2020-09" db="EMBL/GenBank/DDBJ databases">
        <authorList>
            <person name="Sun Q."/>
            <person name="Zhou Y."/>
        </authorList>
    </citation>
    <scope>NUCLEOTIDE SEQUENCE</scope>
    <source>
        <strain evidence="18">CGMCC 1.14988</strain>
    </source>
</reference>
<dbReference type="HAMAP" id="MF_00104">
    <property type="entry name" value="RNase_III"/>
    <property type="match status" value="1"/>
</dbReference>
<evidence type="ECO:0000256" key="9">
    <source>
        <dbReference type="ARBA" id="ARBA00022722"/>
    </source>
</evidence>
<dbReference type="CDD" id="cd00593">
    <property type="entry name" value="RIBOc"/>
    <property type="match status" value="1"/>
</dbReference>
<dbReference type="GO" id="GO:0004525">
    <property type="term" value="F:ribonuclease III activity"/>
    <property type="evidence" value="ECO:0007669"/>
    <property type="project" value="UniProtKB-UniRule"/>
</dbReference>
<keyword evidence="11 15" id="KW-0255">Endonuclease</keyword>